<organism evidence="1">
    <name type="scientific">Tetraselmis sp. GSL018</name>
    <dbReference type="NCBI Taxonomy" id="582737"/>
    <lineage>
        <taxon>Eukaryota</taxon>
        <taxon>Viridiplantae</taxon>
        <taxon>Chlorophyta</taxon>
        <taxon>core chlorophytes</taxon>
        <taxon>Chlorodendrophyceae</taxon>
        <taxon>Chlorodendrales</taxon>
        <taxon>Chlorodendraceae</taxon>
        <taxon>Tetraselmis</taxon>
    </lineage>
</organism>
<dbReference type="AlphaFoldDB" id="A0A061QMT5"/>
<evidence type="ECO:0000313" key="1">
    <source>
        <dbReference type="EMBL" id="JAC59729.1"/>
    </source>
</evidence>
<gene>
    <name evidence="1" type="ORF">TSPGSL018_30747</name>
</gene>
<dbReference type="EMBL" id="GBEZ01027604">
    <property type="protein sequence ID" value="JAC59729.1"/>
    <property type="molecule type" value="Transcribed_RNA"/>
</dbReference>
<protein>
    <submittedName>
        <fullName evidence="1">Uncharacterized protein</fullName>
    </submittedName>
</protein>
<proteinExistence type="predicted"/>
<feature type="non-terminal residue" evidence="1">
    <location>
        <position position="1"/>
    </location>
</feature>
<name>A0A061QMT5_9CHLO</name>
<accession>A0A061QMT5</accession>
<reference evidence="1" key="1">
    <citation type="submission" date="2014-05" db="EMBL/GenBank/DDBJ databases">
        <title>The transcriptome of the halophilic microalga Tetraselmis sp. GSL018 isolated from the Great Salt Lake, Utah.</title>
        <authorList>
            <person name="Jinkerson R.E."/>
            <person name="D'Adamo S."/>
            <person name="Posewitz M.C."/>
        </authorList>
    </citation>
    <scope>NUCLEOTIDE SEQUENCE</scope>
    <source>
        <strain evidence="1">GSL018</strain>
    </source>
</reference>
<sequence length="36" mass="4218">LLWEGTEREKDTGRGMMGEDTSKRFWEMVGRVQEAT</sequence>